<dbReference type="PANTHER" id="PTHR28089">
    <property type="entry name" value="PROTEIN ZDS1-RELATED"/>
    <property type="match status" value="1"/>
</dbReference>
<dbReference type="Pfam" id="PF08632">
    <property type="entry name" value="Zds_C"/>
    <property type="match status" value="1"/>
</dbReference>
<feature type="compositionally biased region" description="Basic and acidic residues" evidence="1">
    <location>
        <begin position="624"/>
        <end position="650"/>
    </location>
</feature>
<feature type="compositionally biased region" description="Low complexity" evidence="1">
    <location>
        <begin position="567"/>
        <end position="579"/>
    </location>
</feature>
<name>A0A9P9Y5U6_9HYPO</name>
<feature type="compositionally biased region" description="Polar residues" evidence="1">
    <location>
        <begin position="134"/>
        <end position="158"/>
    </location>
</feature>
<feature type="compositionally biased region" description="Polar residues" evidence="1">
    <location>
        <begin position="536"/>
        <end position="553"/>
    </location>
</feature>
<evidence type="ECO:0000313" key="4">
    <source>
        <dbReference type="Proteomes" id="UP001055219"/>
    </source>
</evidence>
<protein>
    <recommendedName>
        <fullName evidence="2">Protein Zds1 C-terminal domain-containing protein</fullName>
    </recommendedName>
</protein>
<reference evidence="3" key="2">
    <citation type="submission" date="2022-07" db="EMBL/GenBank/DDBJ databases">
        <authorList>
            <person name="Goncalves M.F.M."/>
            <person name="Hilario S."/>
            <person name="Van De Peer Y."/>
            <person name="Esteves A.C."/>
            <person name="Alves A."/>
        </authorList>
    </citation>
    <scope>NUCLEOTIDE SEQUENCE</scope>
    <source>
        <strain evidence="3">MUM 19.33</strain>
    </source>
</reference>
<evidence type="ECO:0000256" key="1">
    <source>
        <dbReference type="SAM" id="MobiDB-lite"/>
    </source>
</evidence>
<organism evidence="3 4">
    <name type="scientific">Emericellopsis cladophorae</name>
    <dbReference type="NCBI Taxonomy" id="2686198"/>
    <lineage>
        <taxon>Eukaryota</taxon>
        <taxon>Fungi</taxon>
        <taxon>Dikarya</taxon>
        <taxon>Ascomycota</taxon>
        <taxon>Pezizomycotina</taxon>
        <taxon>Sordariomycetes</taxon>
        <taxon>Hypocreomycetidae</taxon>
        <taxon>Hypocreales</taxon>
        <taxon>Bionectriaceae</taxon>
        <taxon>Emericellopsis</taxon>
    </lineage>
</organism>
<dbReference type="GO" id="GO:0030010">
    <property type="term" value="P:establishment of cell polarity"/>
    <property type="evidence" value="ECO:0007669"/>
    <property type="project" value="TreeGrafter"/>
</dbReference>
<dbReference type="InterPro" id="IPR040206">
    <property type="entry name" value="Zds1/2"/>
</dbReference>
<feature type="region of interest" description="Disordered" evidence="1">
    <location>
        <begin position="797"/>
        <end position="823"/>
    </location>
</feature>
<gene>
    <name evidence="3" type="ORF">J7T54_005614</name>
</gene>
<dbReference type="GO" id="GO:0010971">
    <property type="term" value="P:positive regulation of G2/M transition of mitotic cell cycle"/>
    <property type="evidence" value="ECO:0007669"/>
    <property type="project" value="TreeGrafter"/>
</dbReference>
<dbReference type="PANTHER" id="PTHR28089:SF1">
    <property type="entry name" value="PROTEIN ZDS1-RELATED"/>
    <property type="match status" value="1"/>
</dbReference>
<feature type="compositionally biased region" description="Basic and acidic residues" evidence="1">
    <location>
        <begin position="313"/>
        <end position="331"/>
    </location>
</feature>
<feature type="region of interest" description="Disordered" evidence="1">
    <location>
        <begin position="872"/>
        <end position="895"/>
    </location>
</feature>
<dbReference type="GO" id="GO:0005737">
    <property type="term" value="C:cytoplasm"/>
    <property type="evidence" value="ECO:0007669"/>
    <property type="project" value="TreeGrafter"/>
</dbReference>
<dbReference type="Proteomes" id="UP001055219">
    <property type="component" value="Unassembled WGS sequence"/>
</dbReference>
<feature type="region of interest" description="Disordered" evidence="1">
    <location>
        <begin position="23"/>
        <end position="167"/>
    </location>
</feature>
<feature type="domain" description="Protein Zds1 C-terminal" evidence="2">
    <location>
        <begin position="738"/>
        <end position="790"/>
    </location>
</feature>
<dbReference type="SMART" id="SM01327">
    <property type="entry name" value="Zds_C"/>
    <property type="match status" value="1"/>
</dbReference>
<feature type="compositionally biased region" description="Basic and acidic residues" evidence="1">
    <location>
        <begin position="591"/>
        <end position="609"/>
    </location>
</feature>
<dbReference type="InterPro" id="IPR013941">
    <property type="entry name" value="ZDS1_C"/>
</dbReference>
<feature type="compositionally biased region" description="Basic and acidic residues" evidence="1">
    <location>
        <begin position="661"/>
        <end position="701"/>
    </location>
</feature>
<feature type="compositionally biased region" description="Polar residues" evidence="1">
    <location>
        <begin position="425"/>
        <end position="436"/>
    </location>
</feature>
<feature type="region of interest" description="Disordered" evidence="1">
    <location>
        <begin position="349"/>
        <end position="734"/>
    </location>
</feature>
<dbReference type="OrthoDB" id="5589766at2759"/>
<feature type="compositionally biased region" description="Basic and acidic residues" evidence="1">
    <location>
        <begin position="805"/>
        <end position="817"/>
    </location>
</feature>
<feature type="region of interest" description="Disordered" evidence="1">
    <location>
        <begin position="262"/>
        <end position="331"/>
    </location>
</feature>
<dbReference type="EMBL" id="JAGIXG020000007">
    <property type="protein sequence ID" value="KAI6783585.1"/>
    <property type="molecule type" value="Genomic_DNA"/>
</dbReference>
<proteinExistence type="predicted"/>
<dbReference type="GeneID" id="75832097"/>
<sequence>MAARSGISLHANAKQAAAALYSAAPRPHVQDGGSFASRRGHTSQLSISDPSHHVTEAIGTMYGDEDDSMSDNGRPLSFIGGSGHHEQIQTMPQNKDFLSVDSRRPLHRSTTDHPMASSPQQHSEHGSLRKVQTLPIQTSVQPRTRNDGSPVSPRSPTISLREVQADPATSQFQLTNIDNPNDIAQELSNLQALRRMSMDVGNMKDPDMPPMALSKMPAIAPSGDDDEADPSRLLWVPARVHPELAPSEFQSFLETRVKSIRRTSRDGLSPPDGDVSRSNSTLSLTPGGGSLRRQKSMLSRQVDNSPDTSYVDGAERLERQRSKGQHSREFSIEDLVKDPSKTVQQLAQETQQIPEGTEVNSEDMPILPMAPGTGLRRSTRTTYRKGGSLRSGDRASRRTIHRPQDSEAAEAIPPVPEAPPGHTLTRVQSEPVSDSFSKPGRAGRRPQGFIQDSPVSLAALESSSQAAPAQDTPTIVIPREYQEQLPVRTAGNTQPKDQQPSEKKDEPSYQEKPHSQEPCIAEPPPKSARRKASKPAINQPTPPQSSSQKNAQQPTPPVPQNLNDQLGSSSAMHHAGGSSRTDNLTMIPTIEDERKTEKKSKKDRDDDSSSTKSTSSAWKWFKSSGDDKKKDESKRAKAKALVEKAQDNVRLDVIQNSIEKNGPKSSRESFVLDRDAVDSKLQEERKKESNRRSDSKKDKDGSIFSSIFGSKKRDDKDRHSKKSQHLRVPSEQPILKQMEPDVDYHWTRFPLLEERAIYRMAHIKLANPRRPLLSQVLLSNFMYSYLAIVQAMHPNMNVPMSPQQKRQEEEARRKREEEEYLAQQQMMQENGEEPLDHYDFDYHRGHAQYADANDGNGHGHGSVEYVDESQIYEDDHGNGGHHQQQHQDYGYEQDSYDHFQYRDNNDQRHDDGRHNMW</sequence>
<feature type="compositionally biased region" description="Polar residues" evidence="1">
    <location>
        <begin position="296"/>
        <end position="308"/>
    </location>
</feature>
<feature type="compositionally biased region" description="Low complexity" evidence="1">
    <location>
        <begin position="456"/>
        <end position="470"/>
    </location>
</feature>
<feature type="compositionally biased region" description="Basic and acidic residues" evidence="1">
    <location>
        <begin position="499"/>
        <end position="515"/>
    </location>
</feature>
<evidence type="ECO:0000313" key="3">
    <source>
        <dbReference type="EMBL" id="KAI6783585.1"/>
    </source>
</evidence>
<evidence type="ECO:0000259" key="2">
    <source>
        <dbReference type="SMART" id="SM01327"/>
    </source>
</evidence>
<accession>A0A9P9Y5U6</accession>
<dbReference type="AlphaFoldDB" id="A0A9P9Y5U6"/>
<dbReference type="RefSeq" id="XP_051364441.1">
    <property type="nucleotide sequence ID" value="XM_051504051.1"/>
</dbReference>
<keyword evidence="4" id="KW-1185">Reference proteome</keyword>
<reference evidence="3" key="1">
    <citation type="journal article" date="2021" name="J Fungi (Basel)">
        <title>Genomic and Metabolomic Analyses of the Marine Fungus Emericellopsis cladophorae: Insights into Saltwater Adaptability Mechanisms and Its Biosynthetic Potential.</title>
        <authorList>
            <person name="Goncalves M.F.M."/>
            <person name="Hilario S."/>
            <person name="Van de Peer Y."/>
            <person name="Esteves A.C."/>
            <person name="Alves A."/>
        </authorList>
    </citation>
    <scope>NUCLEOTIDE SEQUENCE</scope>
    <source>
        <strain evidence="3">MUM 19.33</strain>
    </source>
</reference>
<comment type="caution">
    <text evidence="3">The sequence shown here is derived from an EMBL/GenBank/DDBJ whole genome shotgun (WGS) entry which is preliminary data.</text>
</comment>